<dbReference type="Pfam" id="PF01075">
    <property type="entry name" value="Glyco_transf_9"/>
    <property type="match status" value="1"/>
</dbReference>
<evidence type="ECO:0000313" key="3">
    <source>
        <dbReference type="EMBL" id="NLR76438.1"/>
    </source>
</evidence>
<dbReference type="RefSeq" id="WP_168878117.1">
    <property type="nucleotide sequence ID" value="NZ_JABAIM010000004.1"/>
</dbReference>
<name>A0A847SGP6_9NEIS</name>
<reference evidence="3 4" key="1">
    <citation type="submission" date="2020-04" db="EMBL/GenBank/DDBJ databases">
        <title>Draft genome of Leeia sp. IMCC25680.</title>
        <authorList>
            <person name="Song J."/>
            <person name="Cho J.-C."/>
        </authorList>
    </citation>
    <scope>NUCLEOTIDE SEQUENCE [LARGE SCALE GENOMIC DNA]</scope>
    <source>
        <strain evidence="3 4">IMCC25680</strain>
    </source>
</reference>
<dbReference type="SUPFAM" id="SSF53756">
    <property type="entry name" value="UDP-Glycosyltransferase/glycogen phosphorylase"/>
    <property type="match status" value="1"/>
</dbReference>
<sequence>MQIDPVIQSILVIRRDNIGDLVCTTPLIAALRKHFPVARIDALVNSYNLPVLAENPYLDHVFAYTKAKHRQPGESVVGVYWRRWRMMQSLRKTSYDLAIIASTRQTARPLALARQVKAKHILGFTEEGKPGQQHIALQVPYVQRAGLHLVEELAELLIPLGITGAIPALTVCATEAAHQQAQSRLATLPPAPLTLAIHISSRKPPQRWPAVQFIELMRGLHARHQVRFMLFWSPGDEHNPHHPGDDRKAAEIMAAVADLPVLAYPTEALSELIGGLSVCDAMICSDGGAMHVGAGLGKPIVCFFGNSDATVWRPWGVPYRLLQKPSRDVKDIAADEALAAFTELLPEIKRGSML</sequence>
<dbReference type="GO" id="GO:0009244">
    <property type="term" value="P:lipopolysaccharide core region biosynthetic process"/>
    <property type="evidence" value="ECO:0007669"/>
    <property type="project" value="TreeGrafter"/>
</dbReference>
<keyword evidence="2 3" id="KW-0808">Transferase</keyword>
<dbReference type="InterPro" id="IPR051199">
    <property type="entry name" value="LPS_LOS_Heptosyltrfase"/>
</dbReference>
<protein>
    <submittedName>
        <fullName evidence="3">Glycosyltransferase family 9 protein</fullName>
    </submittedName>
</protein>
<proteinExistence type="predicted"/>
<dbReference type="PANTHER" id="PTHR30160:SF1">
    <property type="entry name" value="LIPOPOLYSACCHARIDE 1,2-N-ACETYLGLUCOSAMINETRANSFERASE-RELATED"/>
    <property type="match status" value="1"/>
</dbReference>
<evidence type="ECO:0000256" key="2">
    <source>
        <dbReference type="ARBA" id="ARBA00022679"/>
    </source>
</evidence>
<keyword evidence="1" id="KW-0328">Glycosyltransferase</keyword>
<comment type="caution">
    <text evidence="3">The sequence shown here is derived from an EMBL/GenBank/DDBJ whole genome shotgun (WGS) entry which is preliminary data.</text>
</comment>
<dbReference type="InterPro" id="IPR002201">
    <property type="entry name" value="Glyco_trans_9"/>
</dbReference>
<dbReference type="CDD" id="cd03789">
    <property type="entry name" value="GT9_LPS_heptosyltransferase"/>
    <property type="match status" value="1"/>
</dbReference>
<dbReference type="GO" id="GO:0008713">
    <property type="term" value="F:ADP-heptose-lipopolysaccharide heptosyltransferase activity"/>
    <property type="evidence" value="ECO:0007669"/>
    <property type="project" value="TreeGrafter"/>
</dbReference>
<keyword evidence="4" id="KW-1185">Reference proteome</keyword>
<accession>A0A847SGP6</accession>
<dbReference type="Proteomes" id="UP000587991">
    <property type="component" value="Unassembled WGS sequence"/>
</dbReference>
<gene>
    <name evidence="3" type="ORF">HF682_14825</name>
</gene>
<evidence type="ECO:0000256" key="1">
    <source>
        <dbReference type="ARBA" id="ARBA00022676"/>
    </source>
</evidence>
<dbReference type="PANTHER" id="PTHR30160">
    <property type="entry name" value="TETRAACYLDISACCHARIDE 4'-KINASE-RELATED"/>
    <property type="match status" value="1"/>
</dbReference>
<organism evidence="3 4">
    <name type="scientific">Leeia aquatica</name>
    <dbReference type="NCBI Taxonomy" id="2725557"/>
    <lineage>
        <taxon>Bacteria</taxon>
        <taxon>Pseudomonadati</taxon>
        <taxon>Pseudomonadota</taxon>
        <taxon>Betaproteobacteria</taxon>
        <taxon>Neisseriales</taxon>
        <taxon>Leeiaceae</taxon>
        <taxon>Leeia</taxon>
    </lineage>
</organism>
<dbReference type="EMBL" id="JABAIM010000004">
    <property type="protein sequence ID" value="NLR76438.1"/>
    <property type="molecule type" value="Genomic_DNA"/>
</dbReference>
<evidence type="ECO:0000313" key="4">
    <source>
        <dbReference type="Proteomes" id="UP000587991"/>
    </source>
</evidence>
<dbReference type="AlphaFoldDB" id="A0A847SGP6"/>
<dbReference type="Gene3D" id="3.40.50.2000">
    <property type="entry name" value="Glycogen Phosphorylase B"/>
    <property type="match status" value="2"/>
</dbReference>
<dbReference type="GO" id="GO:0005829">
    <property type="term" value="C:cytosol"/>
    <property type="evidence" value="ECO:0007669"/>
    <property type="project" value="TreeGrafter"/>
</dbReference>